<proteinExistence type="inferred from homology"/>
<dbReference type="GO" id="GO:0005886">
    <property type="term" value="C:plasma membrane"/>
    <property type="evidence" value="ECO:0007669"/>
    <property type="project" value="UniProtKB-SubCell"/>
</dbReference>
<evidence type="ECO:0000256" key="3">
    <source>
        <dbReference type="ARBA" id="ARBA00022475"/>
    </source>
</evidence>
<feature type="transmembrane region" description="Helical" evidence="9">
    <location>
        <begin position="185"/>
        <end position="211"/>
    </location>
</feature>
<dbReference type="Proteomes" id="UP000219167">
    <property type="component" value="Unassembled WGS sequence"/>
</dbReference>
<feature type="transmembrane region" description="Helical" evidence="9">
    <location>
        <begin position="243"/>
        <end position="264"/>
    </location>
</feature>
<evidence type="ECO:0000256" key="6">
    <source>
        <dbReference type="ARBA" id="ARBA00022989"/>
    </source>
</evidence>
<reference evidence="10 11" key="1">
    <citation type="submission" date="2017-08" db="EMBL/GenBank/DDBJ databases">
        <authorList>
            <person name="de Groot N.N."/>
        </authorList>
    </citation>
    <scope>NUCLEOTIDE SEQUENCE [LARGE SCALE GENOMIC DNA]</scope>
    <source>
        <strain evidence="10 11">JC85</strain>
    </source>
</reference>
<feature type="transmembrane region" description="Helical" evidence="9">
    <location>
        <begin position="63"/>
        <end position="82"/>
    </location>
</feature>
<keyword evidence="3" id="KW-1003">Cell membrane</keyword>
<protein>
    <submittedName>
        <fullName evidence="10">Amino acid/amide ABC transporter membrane protein 1 (HAAT family)</fullName>
    </submittedName>
</protein>
<evidence type="ECO:0000256" key="2">
    <source>
        <dbReference type="ARBA" id="ARBA00022448"/>
    </source>
</evidence>
<feature type="transmembrane region" description="Helical" evidence="9">
    <location>
        <begin position="37"/>
        <end position="57"/>
    </location>
</feature>
<feature type="transmembrane region" description="Helical" evidence="9">
    <location>
        <begin position="94"/>
        <end position="115"/>
    </location>
</feature>
<dbReference type="GO" id="GO:0022857">
    <property type="term" value="F:transmembrane transporter activity"/>
    <property type="evidence" value="ECO:0007669"/>
    <property type="project" value="InterPro"/>
</dbReference>
<accession>A0A285V6N7</accession>
<keyword evidence="4 9" id="KW-0812">Transmembrane</keyword>
<dbReference type="CDD" id="cd06582">
    <property type="entry name" value="TM_PBP1_LivH_like"/>
    <property type="match status" value="1"/>
</dbReference>
<keyword evidence="11" id="KW-1185">Reference proteome</keyword>
<dbReference type="Pfam" id="PF02653">
    <property type="entry name" value="BPD_transp_2"/>
    <property type="match status" value="1"/>
</dbReference>
<organism evidence="10 11">
    <name type="scientific">Rhizobium subbaraonis</name>
    <dbReference type="NCBI Taxonomy" id="908946"/>
    <lineage>
        <taxon>Bacteria</taxon>
        <taxon>Pseudomonadati</taxon>
        <taxon>Pseudomonadota</taxon>
        <taxon>Alphaproteobacteria</taxon>
        <taxon>Hyphomicrobiales</taxon>
        <taxon>Rhizobiaceae</taxon>
        <taxon>Rhizobium/Agrobacterium group</taxon>
        <taxon>Rhizobium</taxon>
    </lineage>
</organism>
<evidence type="ECO:0000256" key="7">
    <source>
        <dbReference type="ARBA" id="ARBA00023136"/>
    </source>
</evidence>
<dbReference type="InterPro" id="IPR052157">
    <property type="entry name" value="BCAA_transport_permease"/>
</dbReference>
<dbReference type="EMBL" id="OBQD01000042">
    <property type="protein sequence ID" value="SOC48191.1"/>
    <property type="molecule type" value="Genomic_DNA"/>
</dbReference>
<name>A0A285V6N7_9HYPH</name>
<evidence type="ECO:0000256" key="1">
    <source>
        <dbReference type="ARBA" id="ARBA00004651"/>
    </source>
</evidence>
<evidence type="ECO:0000313" key="11">
    <source>
        <dbReference type="Proteomes" id="UP000219167"/>
    </source>
</evidence>
<comment type="subcellular location">
    <subcellularLocation>
        <location evidence="1">Cell membrane</location>
        <topology evidence="1">Multi-pass membrane protein</topology>
    </subcellularLocation>
</comment>
<feature type="transmembrane region" description="Helical" evidence="9">
    <location>
        <begin position="217"/>
        <end position="236"/>
    </location>
</feature>
<gene>
    <name evidence="10" type="ORF">SAMN05892877_1427</name>
</gene>
<feature type="transmembrane region" description="Helical" evidence="9">
    <location>
        <begin position="6"/>
        <end position="30"/>
    </location>
</feature>
<keyword evidence="6 9" id="KW-1133">Transmembrane helix</keyword>
<dbReference type="OrthoDB" id="9779023at2"/>
<dbReference type="AlphaFoldDB" id="A0A285V6N7"/>
<dbReference type="GO" id="GO:0006865">
    <property type="term" value="P:amino acid transport"/>
    <property type="evidence" value="ECO:0007669"/>
    <property type="project" value="UniProtKB-KW"/>
</dbReference>
<keyword evidence="2" id="KW-0813">Transport</keyword>
<sequence>MDNFGLVIQSLISGVSIGCVYGLIGIGFCVIYNASGIVNFAQGAFVMLGGMVTYVLLEHYHLPYVLAAVLAIAFVALVGALLERLVVRPLWKRNAAMFVMILATLAAQIVIERLTYLAVDDQPKTLPVFLDLPPIMIGGVAISYQSLWIMAGSLLIVAALGLFFKRTRLGKAMRACSINAEAAALQGIPVSALLTGAFAISAILGALAGILVTPTQYTAFNMGVPFAISGFIAAIIGGFGRPFGAFLGGITLGLVQAVAILSFGAGFKNVAALSILLVFLFIRPSGILGSSR</sequence>
<evidence type="ECO:0000256" key="5">
    <source>
        <dbReference type="ARBA" id="ARBA00022970"/>
    </source>
</evidence>
<dbReference type="PANTHER" id="PTHR11795:SF450">
    <property type="entry name" value="ABC TRANSPORTER PERMEASE PROTEIN"/>
    <property type="match status" value="1"/>
</dbReference>
<evidence type="ECO:0000256" key="9">
    <source>
        <dbReference type="SAM" id="Phobius"/>
    </source>
</evidence>
<keyword evidence="5" id="KW-0029">Amino-acid transport</keyword>
<dbReference type="PANTHER" id="PTHR11795">
    <property type="entry name" value="BRANCHED-CHAIN AMINO ACID TRANSPORT SYSTEM PERMEASE PROTEIN LIVH"/>
    <property type="match status" value="1"/>
</dbReference>
<keyword evidence="7 9" id="KW-0472">Membrane</keyword>
<dbReference type="RefSeq" id="WP_097143334.1">
    <property type="nucleotide sequence ID" value="NZ_OBQD01000042.1"/>
</dbReference>
<evidence type="ECO:0000313" key="10">
    <source>
        <dbReference type="EMBL" id="SOC48191.1"/>
    </source>
</evidence>
<dbReference type="InterPro" id="IPR001851">
    <property type="entry name" value="ABC_transp_permease"/>
</dbReference>
<feature type="transmembrane region" description="Helical" evidence="9">
    <location>
        <begin position="135"/>
        <end position="164"/>
    </location>
</feature>
<feature type="transmembrane region" description="Helical" evidence="9">
    <location>
        <begin position="270"/>
        <end position="289"/>
    </location>
</feature>
<comment type="similarity">
    <text evidence="8">Belongs to the binding-protein-dependent transport system permease family. LivHM subfamily.</text>
</comment>
<evidence type="ECO:0000256" key="4">
    <source>
        <dbReference type="ARBA" id="ARBA00022692"/>
    </source>
</evidence>
<evidence type="ECO:0000256" key="8">
    <source>
        <dbReference type="ARBA" id="ARBA00037998"/>
    </source>
</evidence>